<gene>
    <name evidence="2" type="ORF">GCM10010517_00520</name>
</gene>
<evidence type="ECO:0000313" key="3">
    <source>
        <dbReference type="Proteomes" id="UP001500831"/>
    </source>
</evidence>
<keyword evidence="1" id="KW-0472">Membrane</keyword>
<dbReference type="Proteomes" id="UP001500831">
    <property type="component" value="Unassembled WGS sequence"/>
</dbReference>
<accession>A0ABN3VPY3</accession>
<evidence type="ECO:0000256" key="1">
    <source>
        <dbReference type="SAM" id="Phobius"/>
    </source>
</evidence>
<feature type="transmembrane region" description="Helical" evidence="1">
    <location>
        <begin position="83"/>
        <end position="102"/>
    </location>
</feature>
<comment type="caution">
    <text evidence="2">The sequence shown here is derived from an EMBL/GenBank/DDBJ whole genome shotgun (WGS) entry which is preliminary data.</text>
</comment>
<feature type="transmembrane region" description="Helical" evidence="1">
    <location>
        <begin position="159"/>
        <end position="183"/>
    </location>
</feature>
<dbReference type="NCBIfam" id="NF041646">
    <property type="entry name" value="VC0807_fam"/>
    <property type="match status" value="1"/>
</dbReference>
<sequence length="226" mass="25072">MFHHLRSPRLMTVLVSAPPAPVDLPPLGVLLRHAVPRVLESMFLPVAVFYVALVFTGEIGAVAVTVAWVYAGVAWRLVRRREVPGTMILAAVMVTVRVALVVVTENPIFFFLQPCLGVFCASMSFLLTAPLRRPLAQRVAVDLVPLPDHVQKHPQMRRFFMWQSVLWGCAQLLNAGLSLWLLFTQTLETFLLVRTSAVAVLLGGTALVSVLSFRRCLRRLQVAPRG</sequence>
<proteinExistence type="predicted"/>
<evidence type="ECO:0008006" key="4">
    <source>
        <dbReference type="Google" id="ProtNLM"/>
    </source>
</evidence>
<evidence type="ECO:0000313" key="2">
    <source>
        <dbReference type="EMBL" id="GAA2844375.1"/>
    </source>
</evidence>
<name>A0ABN3VPY3_9ACTN</name>
<keyword evidence="1" id="KW-0812">Transmembrane</keyword>
<keyword evidence="3" id="KW-1185">Reference proteome</keyword>
<feature type="transmembrane region" description="Helical" evidence="1">
    <location>
        <begin position="108"/>
        <end position="128"/>
    </location>
</feature>
<keyword evidence="1" id="KW-1133">Transmembrane helix</keyword>
<protein>
    <recommendedName>
        <fullName evidence="4">Intracellular septation protein A</fullName>
    </recommendedName>
</protein>
<reference evidence="2 3" key="1">
    <citation type="journal article" date="2019" name="Int. J. Syst. Evol. Microbiol.">
        <title>The Global Catalogue of Microorganisms (GCM) 10K type strain sequencing project: providing services to taxonomists for standard genome sequencing and annotation.</title>
        <authorList>
            <consortium name="The Broad Institute Genomics Platform"/>
            <consortium name="The Broad Institute Genome Sequencing Center for Infectious Disease"/>
            <person name="Wu L."/>
            <person name="Ma J."/>
        </authorList>
    </citation>
    <scope>NUCLEOTIDE SEQUENCE [LARGE SCALE GENOMIC DNA]</scope>
    <source>
        <strain evidence="2 3">JCM 6242</strain>
    </source>
</reference>
<dbReference type="EMBL" id="BAAAVI010000001">
    <property type="protein sequence ID" value="GAA2844375.1"/>
    <property type="molecule type" value="Genomic_DNA"/>
</dbReference>
<organism evidence="2 3">
    <name type="scientific">Streptosporangium fragile</name>
    <dbReference type="NCBI Taxonomy" id="46186"/>
    <lineage>
        <taxon>Bacteria</taxon>
        <taxon>Bacillati</taxon>
        <taxon>Actinomycetota</taxon>
        <taxon>Actinomycetes</taxon>
        <taxon>Streptosporangiales</taxon>
        <taxon>Streptosporangiaceae</taxon>
        <taxon>Streptosporangium</taxon>
    </lineage>
</organism>
<feature type="transmembrane region" description="Helical" evidence="1">
    <location>
        <begin position="189"/>
        <end position="211"/>
    </location>
</feature>
<feature type="transmembrane region" description="Helical" evidence="1">
    <location>
        <begin position="46"/>
        <end position="71"/>
    </location>
</feature>